<organism evidence="1 2">
    <name type="scientific">Dunaliella salina</name>
    <name type="common">Green alga</name>
    <name type="synonym">Protococcus salinus</name>
    <dbReference type="NCBI Taxonomy" id="3046"/>
    <lineage>
        <taxon>Eukaryota</taxon>
        <taxon>Viridiplantae</taxon>
        <taxon>Chlorophyta</taxon>
        <taxon>core chlorophytes</taxon>
        <taxon>Chlorophyceae</taxon>
        <taxon>CS clade</taxon>
        <taxon>Chlamydomonadales</taxon>
        <taxon>Dunaliellaceae</taxon>
        <taxon>Dunaliella</taxon>
    </lineage>
</organism>
<accession>A0ABQ7H810</accession>
<evidence type="ECO:0000313" key="1">
    <source>
        <dbReference type="EMBL" id="KAF5842993.1"/>
    </source>
</evidence>
<evidence type="ECO:0000313" key="2">
    <source>
        <dbReference type="Proteomes" id="UP000815325"/>
    </source>
</evidence>
<protein>
    <recommendedName>
        <fullName evidence="3">Transposase</fullName>
    </recommendedName>
</protein>
<gene>
    <name evidence="1" type="ORF">DUNSADRAFT_3122</name>
</gene>
<comment type="caution">
    <text evidence="1">The sequence shown here is derived from an EMBL/GenBank/DDBJ whole genome shotgun (WGS) entry which is preliminary data.</text>
</comment>
<proteinExistence type="predicted"/>
<sequence length="761" mass="87018">MHIESMAKEELFAQDACFPDCLVDAERLFGLPDLDYDEWFMPGDISDWDTFDCESNAREFIEHLDNPWDPNNPDGITVRQFIYWRCDWKARNNVTDTAFDEDLQLWRTLLPTCRIPPSLHVCRKILQQRPLWKLQWHICPCHKHAWPPLHPDLWRLPSHMPDGACPTDYVCPKCQAPRFTEHVRTNKRHELQPSLVCWYFGLEEALIHSNFSDPDFVECLGRDRTYDAANTHPGSPEFQRLNHKLGGQLTVEAPAGTGVPYLNSYVSLGFDFGQVFHFSERSTGVLVARYEDLDPKTRAKIQHQRVLMLIPLLKKANGTTCEPPKLDGFFLPVLWDFQRLGPELSSDIPNEELGPLSLPRHEIGQGTTVRAAIRDAEGKIRRGLAFVHHIILMGIFADSPARCKLSGHLSLNAFLGCMLCGFNGVYAQNGVRWAGYSDPVHIHSGVLQGEGLLKQMVLDDDFLKFSSSEQRERARTVDASKAQAQEEGLQFDDSCVGVRGTNMFASMLWYVDYYRLFIVPFSHAFSRGVLRDFVLHVTETPNVLKKKNQAVQVKENEPLSSTPKVLPKEHTLTQAQRTEVTACGTSLTLTQDFSRGFRDMLGKKKSWTIEEWMRGLDPLLSLLFVNNVPDSVKKAYGHLRRFGAFHSQVHEHTNTEDGQVQRDVELQSARTDLLEYGKMCEKVFCVGLLKPNLYMLICALTYQARAMGDTVNYMELWVERMIQLVKRKAFWTFLAFLFGHDVDARGSRPDHLPVPRSERPL</sequence>
<dbReference type="Proteomes" id="UP000815325">
    <property type="component" value="Unassembled WGS sequence"/>
</dbReference>
<name>A0ABQ7H810_DUNSA</name>
<evidence type="ECO:0008006" key="3">
    <source>
        <dbReference type="Google" id="ProtNLM"/>
    </source>
</evidence>
<keyword evidence="2" id="KW-1185">Reference proteome</keyword>
<reference evidence="1" key="1">
    <citation type="submission" date="2017-08" db="EMBL/GenBank/DDBJ databases">
        <authorList>
            <person name="Polle J.E."/>
            <person name="Barry K."/>
            <person name="Cushman J."/>
            <person name="Schmutz J."/>
            <person name="Tran D."/>
            <person name="Hathwaick L.T."/>
            <person name="Yim W.C."/>
            <person name="Jenkins J."/>
            <person name="Mckie-Krisberg Z.M."/>
            <person name="Prochnik S."/>
            <person name="Lindquist E."/>
            <person name="Dockter R.B."/>
            <person name="Adam C."/>
            <person name="Molina H."/>
            <person name="Bunkerborg J."/>
            <person name="Jin E."/>
            <person name="Buchheim M."/>
            <person name="Magnuson J."/>
        </authorList>
    </citation>
    <scope>NUCLEOTIDE SEQUENCE</scope>
    <source>
        <strain evidence="1">CCAP 19/18</strain>
    </source>
</reference>
<dbReference type="EMBL" id="MU069450">
    <property type="protein sequence ID" value="KAF5842993.1"/>
    <property type="molecule type" value="Genomic_DNA"/>
</dbReference>